<accession>A0A382IRJ4</accession>
<sequence>MIRKTGVGFLLSLVFVLFAYSSAVAEWYVGGAVGVA</sequence>
<dbReference type="AlphaFoldDB" id="A0A382IRJ4"/>
<protein>
    <submittedName>
        <fullName evidence="1">Uncharacterized protein</fullName>
    </submittedName>
</protein>
<name>A0A382IRJ4_9ZZZZ</name>
<feature type="non-terminal residue" evidence="1">
    <location>
        <position position="36"/>
    </location>
</feature>
<gene>
    <name evidence="1" type="ORF">METZ01_LOCUS254829</name>
</gene>
<evidence type="ECO:0000313" key="1">
    <source>
        <dbReference type="EMBL" id="SVC01975.1"/>
    </source>
</evidence>
<proteinExistence type="predicted"/>
<organism evidence="1">
    <name type="scientific">marine metagenome</name>
    <dbReference type="NCBI Taxonomy" id="408172"/>
    <lineage>
        <taxon>unclassified sequences</taxon>
        <taxon>metagenomes</taxon>
        <taxon>ecological metagenomes</taxon>
    </lineage>
</organism>
<reference evidence="1" key="1">
    <citation type="submission" date="2018-05" db="EMBL/GenBank/DDBJ databases">
        <authorList>
            <person name="Lanie J.A."/>
            <person name="Ng W.-L."/>
            <person name="Kazmierczak K.M."/>
            <person name="Andrzejewski T.M."/>
            <person name="Davidsen T.M."/>
            <person name="Wayne K.J."/>
            <person name="Tettelin H."/>
            <person name="Glass J.I."/>
            <person name="Rusch D."/>
            <person name="Podicherti R."/>
            <person name="Tsui H.-C.T."/>
            <person name="Winkler M.E."/>
        </authorList>
    </citation>
    <scope>NUCLEOTIDE SEQUENCE</scope>
</reference>
<dbReference type="EMBL" id="UINC01068964">
    <property type="protein sequence ID" value="SVC01975.1"/>
    <property type="molecule type" value="Genomic_DNA"/>
</dbReference>